<dbReference type="Proteomes" id="UP001595617">
    <property type="component" value="Unassembled WGS sequence"/>
</dbReference>
<proteinExistence type="predicted"/>
<feature type="domain" description="Methyltransferase type 11" evidence="1">
    <location>
        <begin position="86"/>
        <end position="145"/>
    </location>
</feature>
<evidence type="ECO:0000313" key="2">
    <source>
        <dbReference type="EMBL" id="MFC3852704.1"/>
    </source>
</evidence>
<dbReference type="RefSeq" id="WP_380695167.1">
    <property type="nucleotide sequence ID" value="NZ_JBHRYR010000003.1"/>
</dbReference>
<gene>
    <name evidence="2" type="ORF">ACFOOG_07660</name>
</gene>
<dbReference type="Gene3D" id="3.40.50.150">
    <property type="entry name" value="Vaccinia Virus protein VP39"/>
    <property type="match status" value="1"/>
</dbReference>
<dbReference type="CDD" id="cd02440">
    <property type="entry name" value="AdoMet_MTases"/>
    <property type="match status" value="1"/>
</dbReference>
<keyword evidence="2" id="KW-0489">Methyltransferase</keyword>
<keyword evidence="3" id="KW-1185">Reference proteome</keyword>
<dbReference type="GO" id="GO:0032259">
    <property type="term" value="P:methylation"/>
    <property type="evidence" value="ECO:0007669"/>
    <property type="project" value="UniProtKB-KW"/>
</dbReference>
<name>A0ABV7ZVW6_9GAMM</name>
<sequence>MRFSTWLTALKQRWIKPVGQAKIPEQQLNAWYRTELGEALYRTECGVLAPMLSAGYHPFLVQIDGGLYRPLFDVRKTKNKVAAILARHDNRAVCPVIQSDPEHLALQASSVDMLILHHVMEYSENPHRILREAVQALRPGGQLMIMGFNPFGFWGVSRIFRRHRPMPWAGQFISANRVADWCRLLDCEPLNTQYYYHWPPMTQASWKRRVRFLNALIRNVLPIAGAGYLLVVRKNQLEMLHDHRWSPALFMKDKVMTKRRGQVTQ</sequence>
<comment type="caution">
    <text evidence="2">The sequence shown here is derived from an EMBL/GenBank/DDBJ whole genome shotgun (WGS) entry which is preliminary data.</text>
</comment>
<dbReference type="GO" id="GO:0008168">
    <property type="term" value="F:methyltransferase activity"/>
    <property type="evidence" value="ECO:0007669"/>
    <property type="project" value="UniProtKB-KW"/>
</dbReference>
<accession>A0ABV7ZVW6</accession>
<dbReference type="InterPro" id="IPR013216">
    <property type="entry name" value="Methyltransf_11"/>
</dbReference>
<reference evidence="3" key="1">
    <citation type="journal article" date="2019" name="Int. J. Syst. Evol. Microbiol.">
        <title>The Global Catalogue of Microorganisms (GCM) 10K type strain sequencing project: providing services to taxonomists for standard genome sequencing and annotation.</title>
        <authorList>
            <consortium name="The Broad Institute Genomics Platform"/>
            <consortium name="The Broad Institute Genome Sequencing Center for Infectious Disease"/>
            <person name="Wu L."/>
            <person name="Ma J."/>
        </authorList>
    </citation>
    <scope>NUCLEOTIDE SEQUENCE [LARGE SCALE GENOMIC DNA]</scope>
    <source>
        <strain evidence="3">IBRC 10765</strain>
    </source>
</reference>
<organism evidence="2 3">
    <name type="scientific">Saccharospirillum mangrovi</name>
    <dbReference type="NCBI Taxonomy" id="2161747"/>
    <lineage>
        <taxon>Bacteria</taxon>
        <taxon>Pseudomonadati</taxon>
        <taxon>Pseudomonadota</taxon>
        <taxon>Gammaproteobacteria</taxon>
        <taxon>Oceanospirillales</taxon>
        <taxon>Saccharospirillaceae</taxon>
        <taxon>Saccharospirillum</taxon>
    </lineage>
</organism>
<dbReference type="EMBL" id="JBHRYR010000003">
    <property type="protein sequence ID" value="MFC3852704.1"/>
    <property type="molecule type" value="Genomic_DNA"/>
</dbReference>
<evidence type="ECO:0000313" key="3">
    <source>
        <dbReference type="Proteomes" id="UP001595617"/>
    </source>
</evidence>
<keyword evidence="2" id="KW-0808">Transferase</keyword>
<dbReference type="InterPro" id="IPR029063">
    <property type="entry name" value="SAM-dependent_MTases_sf"/>
</dbReference>
<protein>
    <submittedName>
        <fullName evidence="2">Class I SAM-dependent methyltransferase</fullName>
        <ecNumber evidence="2">2.1.1.-</ecNumber>
    </submittedName>
</protein>
<dbReference type="Pfam" id="PF08241">
    <property type="entry name" value="Methyltransf_11"/>
    <property type="match status" value="1"/>
</dbReference>
<evidence type="ECO:0000259" key="1">
    <source>
        <dbReference type="Pfam" id="PF08241"/>
    </source>
</evidence>
<dbReference type="SUPFAM" id="SSF53335">
    <property type="entry name" value="S-adenosyl-L-methionine-dependent methyltransferases"/>
    <property type="match status" value="1"/>
</dbReference>
<dbReference type="EC" id="2.1.1.-" evidence="2"/>